<dbReference type="InterPro" id="IPR012340">
    <property type="entry name" value="NA-bd_OB-fold"/>
</dbReference>
<sequence length="189" mass="21401">MVKQRMVRSSCCHLKQQASWVLSLELQKCLNHHKPLSRCPVVELLSQLNFWHWLALGLLLLAAELLGTAGYFLWLGLSALLVGVLLAVMPLGWQLQWLAFASFSLVTTWLWWRRQFSRDKKQDTERDLNQKEKQLLGRIIPITQDTPAGEFQVTLGDTAWTARCDQQLAAGSRVSVVAVDGIILVVQPI</sequence>
<dbReference type="PANTHER" id="PTHR33507:SF3">
    <property type="entry name" value="INNER MEMBRANE PROTEIN YBBJ"/>
    <property type="match status" value="1"/>
</dbReference>
<evidence type="ECO:0000256" key="4">
    <source>
        <dbReference type="ARBA" id="ARBA00023136"/>
    </source>
</evidence>
<dbReference type="AlphaFoldDB" id="C3LTM3"/>
<comment type="subcellular location">
    <subcellularLocation>
        <location evidence="1">Membrane</location>
        <topology evidence="1">Multi-pass membrane protein</topology>
    </subcellularLocation>
</comment>
<keyword evidence="3 5" id="KW-1133">Transmembrane helix</keyword>
<keyword evidence="4 5" id="KW-0472">Membrane</keyword>
<feature type="transmembrane region" description="Helical" evidence="5">
    <location>
        <begin position="50"/>
        <end position="66"/>
    </location>
</feature>
<evidence type="ECO:0000256" key="3">
    <source>
        <dbReference type="ARBA" id="ARBA00022989"/>
    </source>
</evidence>
<dbReference type="PANTHER" id="PTHR33507">
    <property type="entry name" value="INNER MEMBRANE PROTEIN YBBJ"/>
    <property type="match status" value="1"/>
</dbReference>
<evidence type="ECO:0000313" key="8">
    <source>
        <dbReference type="Proteomes" id="UP000001217"/>
    </source>
</evidence>
<dbReference type="Pfam" id="PF01957">
    <property type="entry name" value="NfeD"/>
    <property type="match status" value="1"/>
</dbReference>
<reference evidence="7 8" key="1">
    <citation type="journal article" date="2008" name="PLoS ONE">
        <title>A recalibrated molecular clock and independent origins for the cholera pandemic clones.</title>
        <authorList>
            <person name="Feng L."/>
            <person name="Reeves P.R."/>
            <person name="Lan R."/>
            <person name="Ren Y."/>
            <person name="Gao C."/>
            <person name="Zhou Z."/>
            <person name="Ren Y."/>
            <person name="Cheng J."/>
            <person name="Wang W."/>
            <person name="Wang J."/>
            <person name="Qian W."/>
            <person name="Li D."/>
            <person name="Wang L."/>
        </authorList>
    </citation>
    <scope>NUCLEOTIDE SEQUENCE [LARGE SCALE GENOMIC DNA]</scope>
    <source>
        <strain evidence="7 8">M66-2</strain>
    </source>
</reference>
<evidence type="ECO:0000256" key="1">
    <source>
        <dbReference type="ARBA" id="ARBA00004141"/>
    </source>
</evidence>
<dbReference type="KEGG" id="vcm:VCM66_0931"/>
<gene>
    <name evidence="7" type="ordered locus">VCM66_0931</name>
</gene>
<dbReference type="Gene3D" id="2.40.50.140">
    <property type="entry name" value="Nucleic acid-binding proteins"/>
    <property type="match status" value="1"/>
</dbReference>
<name>C3LTM3_VIBCM</name>
<organism evidence="7 8">
    <name type="scientific">Vibrio cholerae serotype O1 (strain M66-2)</name>
    <dbReference type="NCBI Taxonomy" id="579112"/>
    <lineage>
        <taxon>Bacteria</taxon>
        <taxon>Pseudomonadati</taxon>
        <taxon>Pseudomonadota</taxon>
        <taxon>Gammaproteobacteria</taxon>
        <taxon>Vibrionales</taxon>
        <taxon>Vibrionaceae</taxon>
        <taxon>Vibrio</taxon>
    </lineage>
</organism>
<evidence type="ECO:0000256" key="5">
    <source>
        <dbReference type="SAM" id="Phobius"/>
    </source>
</evidence>
<keyword evidence="2 5" id="KW-0812">Transmembrane</keyword>
<accession>C3LTM3</accession>
<dbReference type="EMBL" id="CP001233">
    <property type="protein sequence ID" value="ACP05249.1"/>
    <property type="molecule type" value="Genomic_DNA"/>
</dbReference>
<dbReference type="InterPro" id="IPR052165">
    <property type="entry name" value="Membrane_assoc_protease"/>
</dbReference>
<dbReference type="HOGENOM" id="CLU_116732_4_0_6"/>
<feature type="transmembrane region" description="Helical" evidence="5">
    <location>
        <begin position="95"/>
        <end position="112"/>
    </location>
</feature>
<dbReference type="GO" id="GO:0005886">
    <property type="term" value="C:plasma membrane"/>
    <property type="evidence" value="ECO:0007669"/>
    <property type="project" value="TreeGrafter"/>
</dbReference>
<evidence type="ECO:0000313" key="7">
    <source>
        <dbReference type="EMBL" id="ACP05249.1"/>
    </source>
</evidence>
<dbReference type="InterPro" id="IPR002810">
    <property type="entry name" value="NfeD-like_C"/>
</dbReference>
<protein>
    <submittedName>
        <fullName evidence="7">Inner membrane protein</fullName>
    </submittedName>
</protein>
<proteinExistence type="predicted"/>
<dbReference type="Proteomes" id="UP000001217">
    <property type="component" value="Chromosome I"/>
</dbReference>
<evidence type="ECO:0000256" key="2">
    <source>
        <dbReference type="ARBA" id="ARBA00022692"/>
    </source>
</evidence>
<feature type="domain" description="NfeD-like C-terminal" evidence="6">
    <location>
        <begin position="133"/>
        <end position="188"/>
    </location>
</feature>
<evidence type="ECO:0000259" key="6">
    <source>
        <dbReference type="Pfam" id="PF01957"/>
    </source>
</evidence>
<dbReference type="SUPFAM" id="SSF141322">
    <property type="entry name" value="NfeD domain-like"/>
    <property type="match status" value="1"/>
</dbReference>